<dbReference type="GO" id="GO:0043709">
    <property type="term" value="P:cell adhesion involved in single-species biofilm formation"/>
    <property type="evidence" value="ECO:0007669"/>
    <property type="project" value="TreeGrafter"/>
</dbReference>
<evidence type="ECO:0000256" key="1">
    <source>
        <dbReference type="ARBA" id="ARBA00012528"/>
    </source>
</evidence>
<dbReference type="InterPro" id="IPR050469">
    <property type="entry name" value="Diguanylate_Cyclase"/>
</dbReference>
<evidence type="ECO:0000259" key="3">
    <source>
        <dbReference type="PROSITE" id="PS50887"/>
    </source>
</evidence>
<proteinExistence type="predicted"/>
<dbReference type="EMBL" id="MAJU01000009">
    <property type="protein sequence ID" value="OCH21205.1"/>
    <property type="molecule type" value="Genomic_DNA"/>
</dbReference>
<comment type="caution">
    <text evidence="4">The sequence shown here is derived from an EMBL/GenBank/DDBJ whole genome shotgun (WGS) entry which is preliminary data.</text>
</comment>
<dbReference type="OrthoDB" id="6395678at2"/>
<dbReference type="STRING" id="688.A6E04_11705"/>
<dbReference type="InterPro" id="IPR000160">
    <property type="entry name" value="GGDEF_dom"/>
</dbReference>
<keyword evidence="2" id="KW-0472">Membrane</keyword>
<organism evidence="4 5">
    <name type="scientific">Aliivibrio logei</name>
    <name type="common">Vibrio logei</name>
    <dbReference type="NCBI Taxonomy" id="688"/>
    <lineage>
        <taxon>Bacteria</taxon>
        <taxon>Pseudomonadati</taxon>
        <taxon>Pseudomonadota</taxon>
        <taxon>Gammaproteobacteria</taxon>
        <taxon>Vibrionales</taxon>
        <taxon>Vibrionaceae</taxon>
        <taxon>Aliivibrio</taxon>
    </lineage>
</organism>
<dbReference type="PANTHER" id="PTHR45138">
    <property type="entry name" value="REGULATORY COMPONENTS OF SENSORY TRANSDUCTION SYSTEM"/>
    <property type="match status" value="1"/>
</dbReference>
<name>A0A1B9NYX4_ALILO</name>
<dbReference type="PANTHER" id="PTHR45138:SF24">
    <property type="entry name" value="DIGUANYLATE CYCLASE DGCC-RELATED"/>
    <property type="match status" value="1"/>
</dbReference>
<evidence type="ECO:0000256" key="2">
    <source>
        <dbReference type="SAM" id="Phobius"/>
    </source>
</evidence>
<dbReference type="AlphaFoldDB" id="A0A1B9NYX4"/>
<dbReference type="SUPFAM" id="SSF55073">
    <property type="entry name" value="Nucleotide cyclase"/>
    <property type="match status" value="1"/>
</dbReference>
<dbReference type="GO" id="GO:0005886">
    <property type="term" value="C:plasma membrane"/>
    <property type="evidence" value="ECO:0007669"/>
    <property type="project" value="TreeGrafter"/>
</dbReference>
<evidence type="ECO:0000313" key="5">
    <source>
        <dbReference type="Proteomes" id="UP000093523"/>
    </source>
</evidence>
<reference evidence="4 5" key="1">
    <citation type="submission" date="2016-06" db="EMBL/GenBank/DDBJ databases">
        <authorList>
            <person name="Kjaerup R.B."/>
            <person name="Dalgaard T.S."/>
            <person name="Juul-Madsen H.R."/>
        </authorList>
    </citation>
    <scope>NUCLEOTIDE SEQUENCE [LARGE SCALE GENOMIC DNA]</scope>
    <source>
        <strain evidence="4 5">1S159</strain>
    </source>
</reference>
<dbReference type="PROSITE" id="PS50887">
    <property type="entry name" value="GGDEF"/>
    <property type="match status" value="1"/>
</dbReference>
<dbReference type="SMART" id="SM00267">
    <property type="entry name" value="GGDEF"/>
    <property type="match status" value="1"/>
</dbReference>
<evidence type="ECO:0000313" key="4">
    <source>
        <dbReference type="EMBL" id="OCH21205.1"/>
    </source>
</evidence>
<dbReference type="Proteomes" id="UP000093523">
    <property type="component" value="Unassembled WGS sequence"/>
</dbReference>
<keyword evidence="2" id="KW-0812">Transmembrane</keyword>
<dbReference type="Gene3D" id="3.30.70.270">
    <property type="match status" value="1"/>
</dbReference>
<gene>
    <name evidence="4" type="ORF">A6E04_11705</name>
</gene>
<dbReference type="GO" id="GO:0052621">
    <property type="term" value="F:diguanylate cyclase activity"/>
    <property type="evidence" value="ECO:0007669"/>
    <property type="project" value="UniProtKB-EC"/>
</dbReference>
<dbReference type="CDD" id="cd01949">
    <property type="entry name" value="GGDEF"/>
    <property type="match status" value="1"/>
</dbReference>
<dbReference type="GO" id="GO:1902201">
    <property type="term" value="P:negative regulation of bacterial-type flagellum-dependent cell motility"/>
    <property type="evidence" value="ECO:0007669"/>
    <property type="project" value="TreeGrafter"/>
</dbReference>
<dbReference type="InterPro" id="IPR029787">
    <property type="entry name" value="Nucleotide_cyclase"/>
</dbReference>
<feature type="transmembrane region" description="Helical" evidence="2">
    <location>
        <begin position="12"/>
        <end position="34"/>
    </location>
</feature>
<protein>
    <recommendedName>
        <fullName evidence="1">diguanylate cyclase</fullName>
        <ecNumber evidence="1">2.7.7.65</ecNumber>
    </recommendedName>
</protein>
<feature type="domain" description="GGDEF" evidence="3">
    <location>
        <begin position="333"/>
        <end position="454"/>
    </location>
</feature>
<sequence>MTSIYFNKSIVMISMLFSIILYILVVILTSNYFLSNEKKSFTILVNKIDNAKNITYLISQYIEGRLLIKGAFKNEKEVNGIVENLSKLRYSTYGNTNRTDRTNHIIGFLYDINYDLPSLIRRGGDSYYRSYNDEFLFTTRPVDDYKKFFSKDACEVQKTCSLFSSEFLLKDRILVSNIYDSYFDESKSVISISSPVYFLGNVIGDYNMDVNIASDFLLNKNIKYMVDKNLKKIITLEQKKIFFRNFSYSIERTISNNLVIKYNIPMYIFFKDTWFVFFLFVFISYLFLVKNIKISNSKKELSEMSEKSNMDELTKISNRTLLSKIKEKNDMDDCLSVISIDGNNIKKINDSFGHHIGDEAIKHIASSMQFVFRENDYLFRIGGDEFLVILMNCPLDKAQELGYKLKENTKNKPFIINDLSITISTGIVNKDKNMTIDEALKLADVQLYKDKRNQ</sequence>
<dbReference type="EC" id="2.7.7.65" evidence="1"/>
<dbReference type="Pfam" id="PF00990">
    <property type="entry name" value="GGDEF"/>
    <property type="match status" value="1"/>
</dbReference>
<dbReference type="NCBIfam" id="TIGR00254">
    <property type="entry name" value="GGDEF"/>
    <property type="match status" value="1"/>
</dbReference>
<dbReference type="InterPro" id="IPR043128">
    <property type="entry name" value="Rev_trsase/Diguanyl_cyclase"/>
</dbReference>
<feature type="transmembrane region" description="Helical" evidence="2">
    <location>
        <begin position="266"/>
        <end position="289"/>
    </location>
</feature>
<accession>A0A1B9NYX4</accession>
<keyword evidence="2" id="KW-1133">Transmembrane helix</keyword>